<comment type="similarity">
    <text evidence="3 10">Belongs to the PstS family.</text>
</comment>
<dbReference type="NCBIfam" id="TIGR02136">
    <property type="entry name" value="ptsS_2"/>
    <property type="match status" value="1"/>
</dbReference>
<evidence type="ECO:0000256" key="3">
    <source>
        <dbReference type="ARBA" id="ARBA00008725"/>
    </source>
</evidence>
<dbReference type="CDD" id="cd13654">
    <property type="entry name" value="PBP2_phosphate_like_2"/>
    <property type="match status" value="1"/>
</dbReference>
<dbReference type="Proteomes" id="UP000036756">
    <property type="component" value="Unassembled WGS sequence"/>
</dbReference>
<dbReference type="RefSeq" id="WP_048570009.1">
    <property type="nucleotide sequence ID" value="NZ_LFVU01000008.1"/>
</dbReference>
<dbReference type="GO" id="GO:0005886">
    <property type="term" value="C:plasma membrane"/>
    <property type="evidence" value="ECO:0007669"/>
    <property type="project" value="UniProtKB-SubCell"/>
</dbReference>
<protein>
    <recommendedName>
        <fullName evidence="10">Phosphate-binding protein</fullName>
    </recommendedName>
</protein>
<dbReference type="GO" id="GO:0042301">
    <property type="term" value="F:phosphate ion binding"/>
    <property type="evidence" value="ECO:0007669"/>
    <property type="project" value="UniProtKB-UniRule"/>
</dbReference>
<sequence>MGKFKGIVVGTLLAVMAVSAVGCTKKEEAKKNDITGQVKVDGSSTVAPITQAVTEAFNGEYPGIKVSIGISGTGGGFKKYVAGETDINDASRAIKPEEEEKAKAKGIESEKLEVAYDGIAVVVSKENNWVKDIKVEDLKKIWEPNSKVKLWSDVNPAWPKEPIKLYGPGTDSGTFEYFTEAINGKAKAIRTDFTASEDDNVLVQGVSNDKYAMGYFGAAYYEENANKLNALKINGVELKKETIADKTYAPLSRPLYIYVSKTAAKRPEVAEFLNFYMKNVKDFVSAVGYFPLEDAKYQEGINKVKEITTK</sequence>
<comment type="subunit">
    <text evidence="4 10">The complex is composed of two ATP-binding proteins (PstB), two transmembrane proteins (PstC and PstA) and a solute-binding protein (PstS).</text>
</comment>
<keyword evidence="7 10" id="KW-0732">Signal</keyword>
<evidence type="ECO:0000256" key="5">
    <source>
        <dbReference type="ARBA" id="ARBA00022448"/>
    </source>
</evidence>
<reference evidence="12 13" key="1">
    <citation type="submission" date="2015-06" db="EMBL/GenBank/DDBJ databases">
        <title>Draft genome sequence of the purine-degrading Clostridium cylindrosporum HC-1 (DSM 605).</title>
        <authorList>
            <person name="Poehlein A."/>
            <person name="Schiel-Bengelsdorf B."/>
            <person name="Bengelsdorf F."/>
            <person name="Daniel R."/>
            <person name="Duerre P."/>
        </authorList>
    </citation>
    <scope>NUCLEOTIDE SEQUENCE [LARGE SCALE GENOMIC DNA]</scope>
    <source>
        <strain evidence="12 13">DSM 605</strain>
    </source>
</reference>
<dbReference type="AlphaFoldDB" id="A0A0J8DDY9"/>
<dbReference type="InterPro" id="IPR011862">
    <property type="entry name" value="Phos-bd"/>
</dbReference>
<evidence type="ECO:0000256" key="7">
    <source>
        <dbReference type="ARBA" id="ARBA00022729"/>
    </source>
</evidence>
<evidence type="ECO:0000256" key="6">
    <source>
        <dbReference type="ARBA" id="ARBA00022592"/>
    </source>
</evidence>
<gene>
    <name evidence="12" type="ORF">CLCY_12c00270</name>
</gene>
<dbReference type="PROSITE" id="PS51257">
    <property type="entry name" value="PROKAR_LIPOPROTEIN"/>
    <property type="match status" value="1"/>
</dbReference>
<dbReference type="InterPro" id="IPR024370">
    <property type="entry name" value="PBP_domain"/>
</dbReference>
<dbReference type="SUPFAM" id="SSF53850">
    <property type="entry name" value="Periplasmic binding protein-like II"/>
    <property type="match status" value="1"/>
</dbReference>
<dbReference type="InterPro" id="IPR050811">
    <property type="entry name" value="Phosphate_ABC_transporter"/>
</dbReference>
<dbReference type="Gene3D" id="3.40.190.10">
    <property type="entry name" value="Periplasmic binding protein-like II"/>
    <property type="match status" value="2"/>
</dbReference>
<keyword evidence="5 10" id="KW-0813">Transport</keyword>
<evidence type="ECO:0000259" key="11">
    <source>
        <dbReference type="Pfam" id="PF12849"/>
    </source>
</evidence>
<evidence type="ECO:0000256" key="9">
    <source>
        <dbReference type="ARBA" id="ARBA00023288"/>
    </source>
</evidence>
<dbReference type="PANTHER" id="PTHR30570:SF1">
    <property type="entry name" value="PHOSPHATE-BINDING PROTEIN PSTS"/>
    <property type="match status" value="1"/>
</dbReference>
<comment type="caution">
    <text evidence="12">The sequence shown here is derived from an EMBL/GenBank/DDBJ whole genome shotgun (WGS) entry which is preliminary data.</text>
</comment>
<name>A0A0J8DDY9_CLOCY</name>
<organism evidence="12 13">
    <name type="scientific">Clostridium cylindrosporum DSM 605</name>
    <dbReference type="NCBI Taxonomy" id="1121307"/>
    <lineage>
        <taxon>Bacteria</taxon>
        <taxon>Bacillati</taxon>
        <taxon>Bacillota</taxon>
        <taxon>Clostridia</taxon>
        <taxon>Eubacteriales</taxon>
        <taxon>Clostridiaceae</taxon>
        <taxon>Clostridium</taxon>
    </lineage>
</organism>
<dbReference type="Pfam" id="PF12849">
    <property type="entry name" value="PBP_like_2"/>
    <property type="match status" value="1"/>
</dbReference>
<dbReference type="GO" id="GO:0006817">
    <property type="term" value="P:phosphate ion transport"/>
    <property type="evidence" value="ECO:0007669"/>
    <property type="project" value="UniProtKB-UniRule"/>
</dbReference>
<evidence type="ECO:0000313" key="13">
    <source>
        <dbReference type="Proteomes" id="UP000036756"/>
    </source>
</evidence>
<evidence type="ECO:0000256" key="10">
    <source>
        <dbReference type="RuleBase" id="RU367119"/>
    </source>
</evidence>
<proteinExistence type="inferred from homology"/>
<evidence type="ECO:0000256" key="1">
    <source>
        <dbReference type="ARBA" id="ARBA00002841"/>
    </source>
</evidence>
<keyword evidence="6 10" id="KW-0592">Phosphate transport</keyword>
<evidence type="ECO:0000256" key="2">
    <source>
        <dbReference type="ARBA" id="ARBA00004193"/>
    </source>
</evidence>
<dbReference type="PANTHER" id="PTHR30570">
    <property type="entry name" value="PERIPLASMIC PHOSPHATE BINDING COMPONENT OF PHOSPHATE ABC TRANSPORTER"/>
    <property type="match status" value="1"/>
</dbReference>
<keyword evidence="9 10" id="KW-0449">Lipoprotein</keyword>
<evidence type="ECO:0000313" key="12">
    <source>
        <dbReference type="EMBL" id="KMT22444.1"/>
    </source>
</evidence>
<comment type="subcellular location">
    <subcellularLocation>
        <location evidence="2 10">Cell membrane</location>
        <topology evidence="2 10">Lipid-anchor</topology>
    </subcellularLocation>
</comment>
<feature type="domain" description="PBP" evidence="11">
    <location>
        <begin position="33"/>
        <end position="277"/>
    </location>
</feature>
<accession>A0A0J8DDY9</accession>
<evidence type="ECO:0000256" key="4">
    <source>
        <dbReference type="ARBA" id="ARBA00011529"/>
    </source>
</evidence>
<keyword evidence="10" id="KW-1003">Cell membrane</keyword>
<dbReference type="EMBL" id="LFVU01000008">
    <property type="protein sequence ID" value="KMT22444.1"/>
    <property type="molecule type" value="Genomic_DNA"/>
</dbReference>
<comment type="function">
    <text evidence="1">Part of the ABC transporter complex PstSACB involved in phosphate import.</text>
</comment>
<dbReference type="STRING" id="1121307.CLCY_12c00270"/>
<comment type="function">
    <text evidence="10">Involved in the system for phosphate transport across the cytoplasmic membrane.</text>
</comment>
<keyword evidence="10" id="KW-0472">Membrane</keyword>
<keyword evidence="8 10" id="KW-0564">Palmitate</keyword>
<feature type="chain" id="PRO_5039761562" description="Phosphate-binding protein" evidence="10">
    <location>
        <begin position="21"/>
        <end position="310"/>
    </location>
</feature>
<evidence type="ECO:0000256" key="8">
    <source>
        <dbReference type="ARBA" id="ARBA00023139"/>
    </source>
</evidence>
<keyword evidence="13" id="KW-1185">Reference proteome</keyword>
<feature type="signal peptide" evidence="10">
    <location>
        <begin position="1"/>
        <end position="20"/>
    </location>
</feature>
<dbReference type="PATRIC" id="fig|1121307.3.peg.243"/>